<gene>
    <name evidence="2" type="ORF">CLODIP_2_CD12123</name>
</gene>
<evidence type="ECO:0000313" key="2">
    <source>
        <dbReference type="EMBL" id="CAB3370165.1"/>
    </source>
</evidence>
<evidence type="ECO:0000256" key="1">
    <source>
        <dbReference type="SAM" id="SignalP"/>
    </source>
</evidence>
<reference evidence="2 3" key="1">
    <citation type="submission" date="2020-04" db="EMBL/GenBank/DDBJ databases">
        <authorList>
            <person name="Alioto T."/>
            <person name="Alioto T."/>
            <person name="Gomez Garrido J."/>
        </authorList>
    </citation>
    <scope>NUCLEOTIDE SEQUENCE [LARGE SCALE GENOMIC DNA]</scope>
</reference>
<proteinExistence type="predicted"/>
<feature type="signal peptide" evidence="1">
    <location>
        <begin position="1"/>
        <end position="19"/>
    </location>
</feature>
<keyword evidence="1" id="KW-0732">Signal</keyword>
<accession>A0A8S1CQR6</accession>
<name>A0A8S1CQR6_9INSE</name>
<dbReference type="Proteomes" id="UP000494165">
    <property type="component" value="Unassembled WGS sequence"/>
</dbReference>
<evidence type="ECO:0000313" key="3">
    <source>
        <dbReference type="Proteomes" id="UP000494165"/>
    </source>
</evidence>
<keyword evidence="3" id="KW-1185">Reference proteome</keyword>
<dbReference type="EMBL" id="CADEPI010000050">
    <property type="protein sequence ID" value="CAB3370165.1"/>
    <property type="molecule type" value="Genomic_DNA"/>
</dbReference>
<feature type="chain" id="PRO_5035941284" evidence="1">
    <location>
        <begin position="20"/>
        <end position="142"/>
    </location>
</feature>
<protein>
    <submittedName>
        <fullName evidence="2">Uncharacterized protein</fullName>
    </submittedName>
</protein>
<sequence>MRLLHVQLVLLTLWALGDSLIVAAPAKDSKQTKLLVLLTAAPAAPHAAAAAIVAQHVLPAAVSTTSLRHVHNAAETTHTMTEIHHHALPHPASSVNGHSLGYGGGTPLVALHANLYTLHVGGFGVGLHVGGHGHGHGYFALI</sequence>
<dbReference type="AlphaFoldDB" id="A0A8S1CQR6"/>
<comment type="caution">
    <text evidence="2">The sequence shown here is derived from an EMBL/GenBank/DDBJ whole genome shotgun (WGS) entry which is preliminary data.</text>
</comment>
<organism evidence="2 3">
    <name type="scientific">Cloeon dipterum</name>
    <dbReference type="NCBI Taxonomy" id="197152"/>
    <lineage>
        <taxon>Eukaryota</taxon>
        <taxon>Metazoa</taxon>
        <taxon>Ecdysozoa</taxon>
        <taxon>Arthropoda</taxon>
        <taxon>Hexapoda</taxon>
        <taxon>Insecta</taxon>
        <taxon>Pterygota</taxon>
        <taxon>Palaeoptera</taxon>
        <taxon>Ephemeroptera</taxon>
        <taxon>Pisciforma</taxon>
        <taxon>Baetidae</taxon>
        <taxon>Cloeon</taxon>
    </lineage>
</organism>